<organism evidence="1 2">
    <name type="scientific">Thermogladius calderae (strain DSM 22663 / VKM B-2946 / 1633)</name>
    <dbReference type="NCBI Taxonomy" id="1184251"/>
    <lineage>
        <taxon>Archaea</taxon>
        <taxon>Thermoproteota</taxon>
        <taxon>Thermoprotei</taxon>
        <taxon>Desulfurococcales</taxon>
        <taxon>Desulfurococcaceae</taxon>
        <taxon>Thermogladius</taxon>
    </lineage>
</organism>
<dbReference type="eggNOG" id="arCOG04062">
    <property type="taxonomic scope" value="Archaea"/>
</dbReference>
<keyword evidence="2" id="KW-1185">Reference proteome</keyword>
<name>I3TFV1_THEC1</name>
<dbReference type="Proteomes" id="UP000005270">
    <property type="component" value="Chromosome"/>
</dbReference>
<dbReference type="OrthoDB" id="14667at2157"/>
<sequence length="142" mass="16160">MSSVVGEFQVESSKSKSGKHVLYSNVYVYSRAASRILPCDKYIASSSEAKPVYVRGRAKRVSLRVEKGDFVIYVWMVRNYLKRVKGYILLFNHNGELVYKAKYVDGSLRRSVGSPVYAWLVRLFVEQLKIPVKETKLGDEGA</sequence>
<evidence type="ECO:0000313" key="1">
    <source>
        <dbReference type="EMBL" id="AFK51639.1"/>
    </source>
</evidence>
<dbReference type="GeneID" id="13013535"/>
<protein>
    <submittedName>
        <fullName evidence="1">Uncharacterized protein</fullName>
    </submittedName>
</protein>
<evidence type="ECO:0000313" key="2">
    <source>
        <dbReference type="Proteomes" id="UP000005270"/>
    </source>
</evidence>
<accession>I3TFV1</accession>
<dbReference type="RefSeq" id="WP_014737889.1">
    <property type="nucleotide sequence ID" value="NC_017954.1"/>
</dbReference>
<proteinExistence type="predicted"/>
<dbReference type="HOGENOM" id="CLU_152335_0_0_2"/>
<dbReference type="EMBL" id="CP003531">
    <property type="protein sequence ID" value="AFK51639.1"/>
    <property type="molecule type" value="Genomic_DNA"/>
</dbReference>
<gene>
    <name evidence="1" type="ordered locus">TCELL_1216</name>
</gene>
<reference evidence="1 2" key="1">
    <citation type="journal article" date="2012" name="J. Bacteriol.">
        <title>Complete genome sequence of the hyperthermophilic cellulolytic Crenarchaeon 'Thermogladius cellulolyticus' 1633.</title>
        <authorList>
            <person name="Mardanov A.V."/>
            <person name="Kochetkova T.V."/>
            <person name="Beletsky A.V."/>
            <person name="Bonch-Osmolovskaya E.A."/>
            <person name="Ravin N.V."/>
            <person name="Skryabin K.G."/>
        </authorList>
    </citation>
    <scope>NUCLEOTIDE SEQUENCE [LARGE SCALE GENOMIC DNA]</scope>
    <source>
        <strain evidence="2">DSM 22663 / VKM B-2946 / 1633</strain>
    </source>
</reference>
<dbReference type="STRING" id="1184251.TCELL_1216"/>
<dbReference type="KEGG" id="thg:TCELL_1216"/>
<dbReference type="AlphaFoldDB" id="I3TFV1"/>
<dbReference type="InParanoid" id="I3TFV1"/>